<organism evidence="1">
    <name type="scientific">Tanacetum cinerariifolium</name>
    <name type="common">Dalmatian daisy</name>
    <name type="synonym">Chrysanthemum cinerariifolium</name>
    <dbReference type="NCBI Taxonomy" id="118510"/>
    <lineage>
        <taxon>Eukaryota</taxon>
        <taxon>Viridiplantae</taxon>
        <taxon>Streptophyta</taxon>
        <taxon>Embryophyta</taxon>
        <taxon>Tracheophyta</taxon>
        <taxon>Spermatophyta</taxon>
        <taxon>Magnoliopsida</taxon>
        <taxon>eudicotyledons</taxon>
        <taxon>Gunneridae</taxon>
        <taxon>Pentapetalae</taxon>
        <taxon>asterids</taxon>
        <taxon>campanulids</taxon>
        <taxon>Asterales</taxon>
        <taxon>Asteraceae</taxon>
        <taxon>Asteroideae</taxon>
        <taxon>Anthemideae</taxon>
        <taxon>Anthemidinae</taxon>
        <taxon>Tanacetum</taxon>
    </lineage>
</organism>
<dbReference type="PANTHER" id="PTHR33067:SF9">
    <property type="entry name" value="RNA-DIRECTED DNA POLYMERASE"/>
    <property type="match status" value="1"/>
</dbReference>
<protein>
    <recommendedName>
        <fullName evidence="2">Reverse transcriptase domain-containing protein</fullName>
    </recommendedName>
</protein>
<reference evidence="1" key="1">
    <citation type="journal article" date="2019" name="Sci. Rep.">
        <title>Draft genome of Tanacetum cinerariifolium, the natural source of mosquito coil.</title>
        <authorList>
            <person name="Yamashiro T."/>
            <person name="Shiraishi A."/>
            <person name="Satake H."/>
            <person name="Nakayama K."/>
        </authorList>
    </citation>
    <scope>NUCLEOTIDE SEQUENCE</scope>
</reference>
<dbReference type="InterPro" id="IPR021109">
    <property type="entry name" value="Peptidase_aspartic_dom_sf"/>
</dbReference>
<dbReference type="Gene3D" id="2.40.70.10">
    <property type="entry name" value="Acid Proteases"/>
    <property type="match status" value="1"/>
</dbReference>
<comment type="caution">
    <text evidence="1">The sequence shown here is derived from an EMBL/GenBank/DDBJ whole genome shotgun (WGS) entry which is preliminary data.</text>
</comment>
<evidence type="ECO:0008006" key="2">
    <source>
        <dbReference type="Google" id="ProtNLM"/>
    </source>
</evidence>
<gene>
    <name evidence="1" type="ORF">Tci_594173</name>
</gene>
<dbReference type="EMBL" id="BKCJ010387995">
    <property type="protein sequence ID" value="GFA22201.1"/>
    <property type="molecule type" value="Genomic_DNA"/>
</dbReference>
<dbReference type="PANTHER" id="PTHR33067">
    <property type="entry name" value="RNA-DIRECTED DNA POLYMERASE-RELATED"/>
    <property type="match status" value="1"/>
</dbReference>
<dbReference type="AlphaFoldDB" id="A0A699JB67"/>
<name>A0A699JB67_TANCI</name>
<proteinExistence type="predicted"/>
<sequence length="122" mass="13574">MTNKIDTFLKAINDRMTRALPSDTIKNPKLNVNSTSSVLSARSYPMEDPQRLEDGTKSYPIEIVKNVEVNIGKLKLLEDFYVIDMEKDPATSLLVGREFLASASAVIDCRKAKLIVAEGVTR</sequence>
<evidence type="ECO:0000313" key="1">
    <source>
        <dbReference type="EMBL" id="GFA22201.1"/>
    </source>
</evidence>
<accession>A0A699JB67</accession>